<accession>G5GFR0</accession>
<feature type="transmembrane region" description="Helical" evidence="1">
    <location>
        <begin position="137"/>
        <end position="160"/>
    </location>
</feature>
<sequence>MKKEFEPKDIALYGMLIALAMVLSFIETMIPIPMGIPGIKLGLANLVVIVCLYTLGERAAFTVSLIRILLIGFTFANLSTMMYSVAGGMVSFVIMAAAKRFSSLSMPAVSVAGAISHNLAQLVFAAVIVGTAGVFSLLPYLITAAVLSGFVIGIIAILVIKRIVKVFGYKLEE</sequence>
<dbReference type="EMBL" id="ACZL01000007">
    <property type="protein sequence ID" value="EHI56537.1"/>
    <property type="molecule type" value="Genomic_DNA"/>
</dbReference>
<dbReference type="AlphaFoldDB" id="G5GFR0"/>
<organism evidence="2 3">
    <name type="scientific">Johnsonella ignava ATCC 51276</name>
    <dbReference type="NCBI Taxonomy" id="679200"/>
    <lineage>
        <taxon>Bacteria</taxon>
        <taxon>Bacillati</taxon>
        <taxon>Bacillota</taxon>
        <taxon>Clostridia</taxon>
        <taxon>Lachnospirales</taxon>
        <taxon>Lachnospiraceae</taxon>
        <taxon>Johnsonella</taxon>
    </lineage>
</organism>
<evidence type="ECO:0000313" key="2">
    <source>
        <dbReference type="EMBL" id="EHI56537.1"/>
    </source>
</evidence>
<name>G5GFR0_9FIRM</name>
<feature type="transmembrane region" description="Helical" evidence="1">
    <location>
        <begin position="12"/>
        <end position="32"/>
    </location>
</feature>
<dbReference type="eggNOG" id="COG4769">
    <property type="taxonomic scope" value="Bacteria"/>
</dbReference>
<dbReference type="InterPro" id="IPR010898">
    <property type="entry name" value="Hpre_diP_synth_I"/>
</dbReference>
<dbReference type="PATRIC" id="fig|679200.3.peg.425"/>
<protein>
    <submittedName>
        <fullName evidence="2">Heptaprenyl diphosphate synthase component I</fullName>
    </submittedName>
</protein>
<keyword evidence="1" id="KW-0472">Membrane</keyword>
<dbReference type="Gene3D" id="1.10.1760.20">
    <property type="match status" value="1"/>
</dbReference>
<keyword evidence="3" id="KW-1185">Reference proteome</keyword>
<evidence type="ECO:0000313" key="3">
    <source>
        <dbReference type="Proteomes" id="UP000003011"/>
    </source>
</evidence>
<feature type="transmembrane region" description="Helical" evidence="1">
    <location>
        <begin position="108"/>
        <end position="131"/>
    </location>
</feature>
<keyword evidence="1" id="KW-1133">Transmembrane helix</keyword>
<keyword evidence="1" id="KW-0812">Transmembrane</keyword>
<gene>
    <name evidence="2" type="ORF">HMPREF9333_00399</name>
</gene>
<evidence type="ECO:0000256" key="1">
    <source>
        <dbReference type="SAM" id="Phobius"/>
    </source>
</evidence>
<proteinExistence type="predicted"/>
<dbReference type="Pfam" id="PF07456">
    <property type="entry name" value="Hpre_diP_synt_I"/>
    <property type="match status" value="1"/>
</dbReference>
<dbReference type="PIRSF" id="PIRSF027391">
    <property type="entry name" value="Hpre_diP_synt_I"/>
    <property type="match status" value="1"/>
</dbReference>
<dbReference type="RefSeq" id="WP_005539442.1">
    <property type="nucleotide sequence ID" value="NZ_JH378829.1"/>
</dbReference>
<feature type="transmembrane region" description="Helical" evidence="1">
    <location>
        <begin position="39"/>
        <end position="56"/>
    </location>
</feature>
<dbReference type="HOGENOM" id="CLU_108933_1_1_9"/>
<feature type="transmembrane region" description="Helical" evidence="1">
    <location>
        <begin position="68"/>
        <end position="96"/>
    </location>
</feature>
<dbReference type="STRING" id="679200.HMPREF9333_00399"/>
<reference evidence="2 3" key="1">
    <citation type="submission" date="2011-08" db="EMBL/GenBank/DDBJ databases">
        <title>The Genome Sequence of Johnsonella ignava ATCC 51276.</title>
        <authorList>
            <consortium name="The Broad Institute Genome Sequencing Platform"/>
            <person name="Earl A."/>
            <person name="Ward D."/>
            <person name="Feldgarden M."/>
            <person name="Gevers D."/>
            <person name="Izard J."/>
            <person name="Blanton J.M."/>
            <person name="Baranova O.V."/>
            <person name="Dewhirst F.E."/>
            <person name="Young S.K."/>
            <person name="Zeng Q."/>
            <person name="Gargeya S."/>
            <person name="Fitzgerald M."/>
            <person name="Haas B."/>
            <person name="Abouelleil A."/>
            <person name="Alvarado L."/>
            <person name="Arachchi H.M."/>
            <person name="Berlin A."/>
            <person name="Brown A."/>
            <person name="Chapman S.B."/>
            <person name="Chen Z."/>
            <person name="Dunbar C."/>
            <person name="Freedman E."/>
            <person name="Gearin G."/>
            <person name="Gellesch M."/>
            <person name="Goldberg J."/>
            <person name="Griggs A."/>
            <person name="Gujja S."/>
            <person name="Heiman D."/>
            <person name="Howarth C."/>
            <person name="Larson L."/>
            <person name="Lui A."/>
            <person name="MacDonald P.J.P."/>
            <person name="Montmayeur A."/>
            <person name="Murphy C."/>
            <person name="Neiman D."/>
            <person name="Pearson M."/>
            <person name="Priest M."/>
            <person name="Roberts A."/>
            <person name="Saif S."/>
            <person name="Shea T."/>
            <person name="Shenoy N."/>
            <person name="Sisk P."/>
            <person name="Stolte C."/>
            <person name="Sykes S."/>
            <person name="Wortman J."/>
            <person name="Nusbaum C."/>
            <person name="Birren B."/>
        </authorList>
    </citation>
    <scope>NUCLEOTIDE SEQUENCE [LARGE SCALE GENOMIC DNA]</scope>
    <source>
        <strain evidence="2 3">ATCC 51276</strain>
    </source>
</reference>
<dbReference type="InterPro" id="IPR014535">
    <property type="entry name" value="Hpre_diP_synt_I"/>
</dbReference>
<dbReference type="Proteomes" id="UP000003011">
    <property type="component" value="Unassembled WGS sequence"/>
</dbReference>
<comment type="caution">
    <text evidence="2">The sequence shown here is derived from an EMBL/GenBank/DDBJ whole genome shotgun (WGS) entry which is preliminary data.</text>
</comment>